<feature type="domain" description="Secretin/TonB short N-terminal" evidence="13">
    <location>
        <begin position="68"/>
        <end position="119"/>
    </location>
</feature>
<dbReference type="Proteomes" id="UP000199233">
    <property type="component" value="Unassembled WGS sequence"/>
</dbReference>
<dbReference type="GO" id="GO:0006826">
    <property type="term" value="P:iron ion transport"/>
    <property type="evidence" value="ECO:0007669"/>
    <property type="project" value="UniProtKB-KW"/>
</dbReference>
<dbReference type="Pfam" id="PF07660">
    <property type="entry name" value="STN"/>
    <property type="match status" value="1"/>
</dbReference>
<evidence type="ECO:0000256" key="5">
    <source>
        <dbReference type="ARBA" id="ARBA00022692"/>
    </source>
</evidence>
<evidence type="ECO:0000313" key="15">
    <source>
        <dbReference type="Proteomes" id="UP000199233"/>
    </source>
</evidence>
<keyword evidence="14" id="KW-0675">Receptor</keyword>
<keyword evidence="3" id="KW-1134">Transmembrane beta strand</keyword>
<protein>
    <submittedName>
        <fullName evidence="14">Outer membrane receptor proteins, mostly Fe transport</fullName>
    </submittedName>
</protein>
<dbReference type="Pfam" id="PF07715">
    <property type="entry name" value="Plug"/>
    <property type="match status" value="1"/>
</dbReference>
<dbReference type="AlphaFoldDB" id="A0A1H8ZVH3"/>
<keyword evidence="2" id="KW-0813">Transport</keyword>
<dbReference type="InterPro" id="IPR018247">
    <property type="entry name" value="EF_Hand_1_Ca_BS"/>
</dbReference>
<keyword evidence="12" id="KW-0732">Signal</keyword>
<evidence type="ECO:0000256" key="3">
    <source>
        <dbReference type="ARBA" id="ARBA00022452"/>
    </source>
</evidence>
<accession>A0A1H8ZVH3</accession>
<dbReference type="PANTHER" id="PTHR32552">
    <property type="entry name" value="FERRICHROME IRON RECEPTOR-RELATED"/>
    <property type="match status" value="1"/>
</dbReference>
<dbReference type="Gene3D" id="2.40.170.20">
    <property type="entry name" value="TonB-dependent receptor, beta-barrel domain"/>
    <property type="match status" value="1"/>
</dbReference>
<keyword evidence="6" id="KW-0408">Iron</keyword>
<dbReference type="Gene3D" id="3.55.50.30">
    <property type="match status" value="1"/>
</dbReference>
<dbReference type="STRING" id="489703.SAMN04488038_101156"/>
<dbReference type="PROSITE" id="PS00018">
    <property type="entry name" value="EF_HAND_1"/>
    <property type="match status" value="1"/>
</dbReference>
<name>A0A1H8ZVH3_9GAMM</name>
<keyword evidence="9" id="KW-0472">Membrane</keyword>
<dbReference type="InterPro" id="IPR039426">
    <property type="entry name" value="TonB-dep_rcpt-like"/>
</dbReference>
<evidence type="ECO:0000256" key="8">
    <source>
        <dbReference type="ARBA" id="ARBA00023077"/>
    </source>
</evidence>
<evidence type="ECO:0000256" key="6">
    <source>
        <dbReference type="ARBA" id="ARBA00023004"/>
    </source>
</evidence>
<organism evidence="14 15">
    <name type="scientific">Solimonas aquatica</name>
    <dbReference type="NCBI Taxonomy" id="489703"/>
    <lineage>
        <taxon>Bacteria</taxon>
        <taxon>Pseudomonadati</taxon>
        <taxon>Pseudomonadota</taxon>
        <taxon>Gammaproteobacteria</taxon>
        <taxon>Nevskiales</taxon>
        <taxon>Nevskiaceae</taxon>
        <taxon>Solimonas</taxon>
    </lineage>
</organism>
<dbReference type="InterPro" id="IPR037066">
    <property type="entry name" value="Plug_dom_sf"/>
</dbReference>
<evidence type="ECO:0000256" key="2">
    <source>
        <dbReference type="ARBA" id="ARBA00022448"/>
    </source>
</evidence>
<feature type="signal peptide" evidence="12">
    <location>
        <begin position="1"/>
        <end position="37"/>
    </location>
</feature>
<comment type="subcellular location">
    <subcellularLocation>
        <location evidence="1">Cell outer membrane</location>
        <topology evidence="1">Multi-pass membrane protein</topology>
    </subcellularLocation>
</comment>
<evidence type="ECO:0000256" key="4">
    <source>
        <dbReference type="ARBA" id="ARBA00022496"/>
    </source>
</evidence>
<evidence type="ECO:0000256" key="12">
    <source>
        <dbReference type="SAM" id="SignalP"/>
    </source>
</evidence>
<dbReference type="InterPro" id="IPR011662">
    <property type="entry name" value="Secretin/TonB_short_N"/>
</dbReference>
<dbReference type="SMART" id="SM00965">
    <property type="entry name" value="STN"/>
    <property type="match status" value="1"/>
</dbReference>
<keyword evidence="10" id="KW-0998">Cell outer membrane</keyword>
<evidence type="ECO:0000256" key="1">
    <source>
        <dbReference type="ARBA" id="ARBA00004571"/>
    </source>
</evidence>
<dbReference type="Gene3D" id="2.170.130.10">
    <property type="entry name" value="TonB-dependent receptor, plug domain"/>
    <property type="match status" value="1"/>
</dbReference>
<dbReference type="SUPFAM" id="SSF56935">
    <property type="entry name" value="Porins"/>
    <property type="match status" value="1"/>
</dbReference>
<dbReference type="PANTHER" id="PTHR32552:SF81">
    <property type="entry name" value="TONB-DEPENDENT OUTER MEMBRANE RECEPTOR"/>
    <property type="match status" value="1"/>
</dbReference>
<proteinExistence type="predicted"/>
<keyword evidence="5" id="KW-0812">Transmembrane</keyword>
<gene>
    <name evidence="14" type="ORF">SAMN04488038_101156</name>
</gene>
<keyword evidence="7" id="KW-0406">Ion transport</keyword>
<evidence type="ECO:0000256" key="7">
    <source>
        <dbReference type="ARBA" id="ARBA00023065"/>
    </source>
</evidence>
<dbReference type="GO" id="GO:0009279">
    <property type="term" value="C:cell outer membrane"/>
    <property type="evidence" value="ECO:0007669"/>
    <property type="project" value="UniProtKB-SubCell"/>
</dbReference>
<dbReference type="InterPro" id="IPR036942">
    <property type="entry name" value="Beta-barrel_TonB_sf"/>
</dbReference>
<evidence type="ECO:0000313" key="14">
    <source>
        <dbReference type="EMBL" id="SEP67748.1"/>
    </source>
</evidence>
<keyword evidence="4" id="KW-0410">Iron transport</keyword>
<feature type="chain" id="PRO_5011605664" evidence="12">
    <location>
        <begin position="38"/>
        <end position="1008"/>
    </location>
</feature>
<evidence type="ECO:0000256" key="11">
    <source>
        <dbReference type="SAM" id="MobiDB-lite"/>
    </source>
</evidence>
<reference evidence="14 15" key="1">
    <citation type="submission" date="2016-10" db="EMBL/GenBank/DDBJ databases">
        <authorList>
            <person name="de Groot N.N."/>
        </authorList>
    </citation>
    <scope>NUCLEOTIDE SEQUENCE [LARGE SCALE GENOMIC DNA]</scope>
    <source>
        <strain evidence="14 15">DSM 25927</strain>
    </source>
</reference>
<keyword evidence="15" id="KW-1185">Reference proteome</keyword>
<dbReference type="EMBL" id="FOFS01000001">
    <property type="protein sequence ID" value="SEP67748.1"/>
    <property type="molecule type" value="Genomic_DNA"/>
</dbReference>
<evidence type="ECO:0000259" key="13">
    <source>
        <dbReference type="SMART" id="SM00965"/>
    </source>
</evidence>
<keyword evidence="8" id="KW-0798">TonB box</keyword>
<sequence>MIEPFESEFSRWRRRPLRLLLAALLAAGGGHPPTACAQVEADTLNPYFRIPGGTLADALDRFSEQSGLQLIYGADLPRQRPTPETVGAMPPAEVLNRLLAGTGLRWRLLDGRTVAIQRPGSEPPQAPGITRPSPVLPPAYTPPALQTGRMELSDITVVEDPSRVLPAELSRSAFGFNKSLLETPRSVSFISDESIDLFGLSAVEDLVRVVPGTYTPTRFGIQGGVDVRNVPADTFFRGMKRLNLQGHTPTVLSALDSIEVVRGPPSPIYGMGKIGGYTNVMPRSGRAADGRYLDSSRLRMRAVVGSYERSELSANVQGPLSLLDLHGGYQLFAMMLNSESYARGVPLDAKLAQATISLDDVLGHVRLETGFSAQSSRSAGALIGRFTQDLADHGRYIRGVPLVNLDLNGNGSIGYLEYNTASPARGALSTYNQALMQRWNWPLDAQGQPLPLRDFPRVAGIPQAMYDYLQTHPQADPTGALRAQGVGGPLPASGYLPVGFVLDPATVGFDHLDRRRFAAFERDLHADLFTAFIDLIDDHDPDFTVKNQLFFDGMDQYKISEQPFGTDQSPWVVEDRLTLTHRAQALPSWLRLNTLGALNVRYTDSPSRQCFGDFSTHRSDAMAATWVDARGGMTPNSTFTNCLVNSDIDKDGAPVTDHGRTRLLEIGAGLMFDAELLRSLDVMLGARQDVSLARNIEYADTVAVGGTSAAPGMPAQGNSAVHGWDQGASWSLSVSPHLPYDLRPYVTIAQASLTLDNNANRLPNPVIQAGHIGQSRLSEVGIKGMLLDRRLFISSAAYEQRRINVHVPDDPTITAEVSSTITRGWETEIKWVPARNFFTSLYGLVQKTVYAPNRGGSILIDARSLGFEDVRDPATGAVVYPAEAFLFGGRAFVQLPPNLNAYREKQGNPNTQLGMTLQARLDNGLGASLSGNYFSSVYAGRLRLIRLPQAVVLNAGLQWDRRVWQLRLDAFNLFDEQYFRARNGDTLADLPVSAMPGRRFQFSLAASF</sequence>
<evidence type="ECO:0000256" key="9">
    <source>
        <dbReference type="ARBA" id="ARBA00023136"/>
    </source>
</evidence>
<dbReference type="InterPro" id="IPR012910">
    <property type="entry name" value="Plug_dom"/>
</dbReference>
<evidence type="ECO:0000256" key="10">
    <source>
        <dbReference type="ARBA" id="ARBA00023237"/>
    </source>
</evidence>
<feature type="region of interest" description="Disordered" evidence="11">
    <location>
        <begin position="117"/>
        <end position="143"/>
    </location>
</feature>